<dbReference type="Proteomes" id="UP001501221">
    <property type="component" value="Unassembled WGS sequence"/>
</dbReference>
<feature type="region of interest" description="Disordered" evidence="1">
    <location>
        <begin position="50"/>
        <end position="193"/>
    </location>
</feature>
<keyword evidence="2" id="KW-1133">Transmembrane helix</keyword>
<feature type="domain" description="SPOR" evidence="3">
    <location>
        <begin position="196"/>
        <end position="271"/>
    </location>
</feature>
<evidence type="ECO:0000256" key="2">
    <source>
        <dbReference type="SAM" id="Phobius"/>
    </source>
</evidence>
<keyword evidence="2" id="KW-0472">Membrane</keyword>
<proteinExistence type="predicted"/>
<evidence type="ECO:0000256" key="1">
    <source>
        <dbReference type="SAM" id="MobiDB-lite"/>
    </source>
</evidence>
<feature type="compositionally biased region" description="Basic and acidic residues" evidence="1">
    <location>
        <begin position="113"/>
        <end position="122"/>
    </location>
</feature>
<feature type="compositionally biased region" description="Low complexity" evidence="1">
    <location>
        <begin position="51"/>
        <end position="64"/>
    </location>
</feature>
<evidence type="ECO:0000259" key="3">
    <source>
        <dbReference type="PROSITE" id="PS51724"/>
    </source>
</evidence>
<dbReference type="PANTHER" id="PTHR38687">
    <property type="entry name" value="CELL DIVISION PROTEIN DEDD-RELATED"/>
    <property type="match status" value="1"/>
</dbReference>
<name>A0ABN0T599_9GAMM</name>
<dbReference type="InterPro" id="IPR052521">
    <property type="entry name" value="Cell_div_SPOR-domain"/>
</dbReference>
<feature type="transmembrane region" description="Helical" evidence="2">
    <location>
        <begin position="9"/>
        <end position="27"/>
    </location>
</feature>
<dbReference type="Gene3D" id="3.30.70.1070">
    <property type="entry name" value="Sporulation related repeat"/>
    <property type="match status" value="1"/>
</dbReference>
<accession>A0ABN0T599</accession>
<comment type="caution">
    <text evidence="4">The sequence shown here is derived from an EMBL/GenBank/DDBJ whole genome shotgun (WGS) entry which is preliminary data.</text>
</comment>
<evidence type="ECO:0000313" key="5">
    <source>
        <dbReference type="Proteomes" id="UP001501221"/>
    </source>
</evidence>
<dbReference type="Pfam" id="PF05036">
    <property type="entry name" value="SPOR"/>
    <property type="match status" value="1"/>
</dbReference>
<dbReference type="InterPro" id="IPR007730">
    <property type="entry name" value="SPOR-like_dom"/>
</dbReference>
<dbReference type="SUPFAM" id="SSF110997">
    <property type="entry name" value="Sporulation related repeat"/>
    <property type="match status" value="1"/>
</dbReference>
<dbReference type="RefSeq" id="WP_343989917.1">
    <property type="nucleotide sequence ID" value="NZ_BAAAFM010000008.1"/>
</dbReference>
<protein>
    <recommendedName>
        <fullName evidence="3">SPOR domain-containing protein</fullName>
    </recommendedName>
</protein>
<dbReference type="InterPro" id="IPR036680">
    <property type="entry name" value="SPOR-like_sf"/>
</dbReference>
<dbReference type="PANTHER" id="PTHR38687:SF1">
    <property type="entry name" value="CELL DIVISION PROTEIN DEDD"/>
    <property type="match status" value="1"/>
</dbReference>
<feature type="compositionally biased region" description="Polar residues" evidence="1">
    <location>
        <begin position="157"/>
        <end position="189"/>
    </location>
</feature>
<organism evidence="4 5">
    <name type="scientific">Kangiella japonica</name>
    <dbReference type="NCBI Taxonomy" id="647384"/>
    <lineage>
        <taxon>Bacteria</taxon>
        <taxon>Pseudomonadati</taxon>
        <taxon>Pseudomonadota</taxon>
        <taxon>Gammaproteobacteria</taxon>
        <taxon>Kangiellales</taxon>
        <taxon>Kangiellaceae</taxon>
        <taxon>Kangiella</taxon>
    </lineage>
</organism>
<gene>
    <name evidence="4" type="ORF">GCM10009123_20370</name>
</gene>
<dbReference type="PROSITE" id="PS51724">
    <property type="entry name" value="SPOR"/>
    <property type="match status" value="1"/>
</dbReference>
<keyword evidence="2" id="KW-0812">Transmembrane</keyword>
<dbReference type="EMBL" id="BAAAFM010000008">
    <property type="protein sequence ID" value="GAA0212993.1"/>
    <property type="molecule type" value="Genomic_DNA"/>
</dbReference>
<keyword evidence="5" id="KW-1185">Reference proteome</keyword>
<reference evidence="4 5" key="1">
    <citation type="journal article" date="2019" name="Int. J. Syst. Evol. Microbiol.">
        <title>The Global Catalogue of Microorganisms (GCM) 10K type strain sequencing project: providing services to taxonomists for standard genome sequencing and annotation.</title>
        <authorList>
            <consortium name="The Broad Institute Genomics Platform"/>
            <consortium name="The Broad Institute Genome Sequencing Center for Infectious Disease"/>
            <person name="Wu L."/>
            <person name="Ma J."/>
        </authorList>
    </citation>
    <scope>NUCLEOTIDE SEQUENCE [LARGE SCALE GENOMIC DNA]</scope>
    <source>
        <strain evidence="4 5">JCM 16211</strain>
    </source>
</reference>
<sequence length="276" mass="29711">MDIKLKHRLVGACVILALAVFFLPMILDSEKYRQDIESQIPTDSVLQNNVSDSAEQSSSAQSGSLTIDLDEDEPVKAIKKPSQHAKNVAENGGNDSESEKPDPLKVESGLDETTAKSHDKPAIKAVEPATPAAIADDSQSKTSNATESADKTKQSEPKTTVAKTSGSKASKNSTTLTSKNNPQKTQAVDTGNKKTSFEETAWVIQIGSFSNKENATALVSELRNKGYRAYQRDAGKYSRVYVGPYPDKSAAESRVKPLEDIVGSAVKVLQFDPQGH</sequence>
<evidence type="ECO:0000313" key="4">
    <source>
        <dbReference type="EMBL" id="GAA0212993.1"/>
    </source>
</evidence>